<proteinExistence type="inferred from homology"/>
<evidence type="ECO:0000256" key="2">
    <source>
        <dbReference type="ARBA" id="ARBA00004922"/>
    </source>
</evidence>
<dbReference type="GO" id="GO:0004571">
    <property type="term" value="F:mannosyl-oligosaccharide 1,2-alpha-mannosidase activity"/>
    <property type="evidence" value="ECO:0007669"/>
    <property type="project" value="UniProtKB-EC"/>
</dbReference>
<keyword evidence="4 11" id="KW-0479">Metal-binding</keyword>
<evidence type="ECO:0000256" key="8">
    <source>
        <dbReference type="ARBA" id="ARBA00047669"/>
    </source>
</evidence>
<feature type="active site" evidence="10">
    <location>
        <position position="481"/>
    </location>
</feature>
<organism evidence="16 17">
    <name type="scientific">Macrolepiota fuliginosa MF-IS2</name>
    <dbReference type="NCBI Taxonomy" id="1400762"/>
    <lineage>
        <taxon>Eukaryota</taxon>
        <taxon>Fungi</taxon>
        <taxon>Dikarya</taxon>
        <taxon>Basidiomycota</taxon>
        <taxon>Agaricomycotina</taxon>
        <taxon>Agaricomycetes</taxon>
        <taxon>Agaricomycetidae</taxon>
        <taxon>Agaricales</taxon>
        <taxon>Agaricineae</taxon>
        <taxon>Agaricaceae</taxon>
        <taxon>Macrolepiota</taxon>
    </lineage>
</organism>
<dbReference type="InterPro" id="IPR050749">
    <property type="entry name" value="Glycosyl_Hydrolase_47"/>
</dbReference>
<dbReference type="PANTHER" id="PTHR11742">
    <property type="entry name" value="MANNOSYL-OLIGOSACCHARIDE ALPHA-1,2-MANNOSIDASE-RELATED"/>
    <property type="match status" value="1"/>
</dbReference>
<comment type="pathway">
    <text evidence="2">Protein modification; protein glycosylation.</text>
</comment>
<dbReference type="AlphaFoldDB" id="A0A9P5XHH2"/>
<evidence type="ECO:0000256" key="12">
    <source>
        <dbReference type="PIRSR" id="PIRSR601382-3"/>
    </source>
</evidence>
<keyword evidence="17" id="KW-1185">Reference proteome</keyword>
<feature type="active site" description="Proton donor" evidence="10">
    <location>
        <position position="173"/>
    </location>
</feature>
<keyword evidence="5 13" id="KW-0378">Hydrolase</keyword>
<evidence type="ECO:0000256" key="6">
    <source>
        <dbReference type="ARBA" id="ARBA00022837"/>
    </source>
</evidence>
<dbReference type="InterPro" id="IPR001382">
    <property type="entry name" value="Glyco_hydro_47"/>
</dbReference>
<comment type="similarity">
    <text evidence="3 13">Belongs to the glycosyl hydrolase 47 family.</text>
</comment>
<gene>
    <name evidence="16" type="ORF">P691DRAFT_812686</name>
</gene>
<keyword evidence="13" id="KW-0326">Glycosidase</keyword>
<evidence type="ECO:0000313" key="17">
    <source>
        <dbReference type="Proteomes" id="UP000807342"/>
    </source>
</evidence>
<evidence type="ECO:0000256" key="4">
    <source>
        <dbReference type="ARBA" id="ARBA00022723"/>
    </source>
</evidence>
<dbReference type="Pfam" id="PF01532">
    <property type="entry name" value="Glyco_hydro_47"/>
    <property type="match status" value="1"/>
</dbReference>
<keyword evidence="15" id="KW-0812">Transmembrane</keyword>
<dbReference type="OrthoDB" id="8118055at2759"/>
<dbReference type="GO" id="GO:0036503">
    <property type="term" value="P:ERAD pathway"/>
    <property type="evidence" value="ECO:0007669"/>
    <property type="project" value="UniProtKB-ARBA"/>
</dbReference>
<feature type="active site" description="Proton donor" evidence="10">
    <location>
        <position position="438"/>
    </location>
</feature>
<dbReference type="SUPFAM" id="SSF48225">
    <property type="entry name" value="Seven-hairpin glycosidases"/>
    <property type="match status" value="1"/>
</dbReference>
<evidence type="ECO:0000256" key="1">
    <source>
        <dbReference type="ARBA" id="ARBA00001913"/>
    </source>
</evidence>
<evidence type="ECO:0000256" key="11">
    <source>
        <dbReference type="PIRSR" id="PIRSR601382-2"/>
    </source>
</evidence>
<feature type="binding site" evidence="11">
    <location>
        <position position="568"/>
    </location>
    <ligand>
        <name>Ca(2+)</name>
        <dbReference type="ChEBI" id="CHEBI:29108"/>
    </ligand>
</feature>
<dbReference type="GO" id="GO:0016020">
    <property type="term" value="C:membrane"/>
    <property type="evidence" value="ECO:0007669"/>
    <property type="project" value="InterPro"/>
</dbReference>
<keyword evidence="15" id="KW-0472">Membrane</keyword>
<dbReference type="GO" id="GO:0005509">
    <property type="term" value="F:calcium ion binding"/>
    <property type="evidence" value="ECO:0007669"/>
    <property type="project" value="InterPro"/>
</dbReference>
<dbReference type="EC" id="3.2.1.-" evidence="13"/>
<comment type="catalytic activity">
    <reaction evidence="9">
        <text>N(4)-(alpha-D-Man-(1-&gt;2)-alpha-D-Man-(1-&gt;2)-alpha-D-Man-(1-&gt;3)-[alpha-D-Man-(1-&gt;2)-alpha-D-Man-(1-&gt;3)-[alpha-D-Man-(1-&gt;2)-alpha-D-Man-(1-&gt;6)]-alpha-D-Man-(1-&gt;6)]-beta-D-Man-(1-&gt;4)-beta-D-GlcNAc-(1-&gt;4)-beta-D-GlcNAc)-L-asparaginyl-[protein] (N-glucan mannose isomer 9A1,2,3B1,2,3) + 4 H2O = N(4)-(alpha-D-Man-(1-&gt;3)-[alpha-D-Man-(1-&gt;3)-[alpha-D-Man-(1-&gt;6)]-alpha-D-Man-(1-&gt;6)]-beta-D-Man-(1-&gt;4)-beta-D-GlcNAc-(1-&gt;4)-beta-D-GlcNAc)-L-asparaginyl-[protein] (N-glucan mannose isomer 5A1,2) + 4 beta-D-mannose</text>
        <dbReference type="Rhea" id="RHEA:56008"/>
        <dbReference type="Rhea" id="RHEA-COMP:14356"/>
        <dbReference type="Rhea" id="RHEA-COMP:14367"/>
        <dbReference type="ChEBI" id="CHEBI:15377"/>
        <dbReference type="ChEBI" id="CHEBI:28563"/>
        <dbReference type="ChEBI" id="CHEBI:59087"/>
        <dbReference type="ChEBI" id="CHEBI:139493"/>
        <dbReference type="EC" id="3.2.1.113"/>
    </reaction>
</comment>
<keyword evidence="6 11" id="KW-0106">Calcium</keyword>
<evidence type="ECO:0000256" key="15">
    <source>
        <dbReference type="SAM" id="Phobius"/>
    </source>
</evidence>
<evidence type="ECO:0000256" key="7">
    <source>
        <dbReference type="ARBA" id="ARBA00023157"/>
    </source>
</evidence>
<dbReference type="PANTHER" id="PTHR11742:SF55">
    <property type="entry name" value="ENDOPLASMIC RETICULUM MANNOSYL-OLIGOSACCHARIDE 1,2-ALPHA-MANNOSIDASE"/>
    <property type="match status" value="1"/>
</dbReference>
<comment type="caution">
    <text evidence="16">The sequence shown here is derived from an EMBL/GenBank/DDBJ whole genome shotgun (WGS) entry which is preliminary data.</text>
</comment>
<dbReference type="Proteomes" id="UP000807342">
    <property type="component" value="Unassembled WGS sequence"/>
</dbReference>
<feature type="disulfide bond" evidence="12">
    <location>
        <begin position="378"/>
        <end position="425"/>
    </location>
</feature>
<sequence length="585" mass="67124">MEESALRHRRAEEEDAMNGIQVDDVYRPRKHLKGKILTPRRIFLGFVALISVALLYQYELIRIPFLSSTSTWRPLPTRGKSTSGVDTEKRDAIVAAFKHSWSAYEKDAMGADEYHPITHRGSNFSSRGGIGYMVIDAIDTMYLMGLKDEYNRARDWLSSRHTFDRDENFNTFETTIRVLGGLLSIFHLTKDNLYLEKATDLADRMLPIFDTPSGLPLSMANLGLQKGVDDPYRAGLVSTAEATTLQLEFRYLSHVTGNDIYWDKVEKVMSIIKKSEKPWNLVPIYMNANTGLFLDSEIRLGSRGDSYYEYLLKQYLQTNQTEHVYREMYDAAMQGVHDKLLVKGAKNGLTLTAELLPTHSRDPQNKYTLSRKQDHLVCFLGGSLMLGATTVGSRNPNVSRPPRESQLTSTGKRDWKTGYELIETCVDTHNTATGLSPEIVYFYSPEEVQRQGDEVTADWYIKGARRGAWPVYDARYILRPETVESIFLAYRMTGDMRYRKIGWKIFKSIEKYCRLEEGGYASVLNVDDTHSQKDDKMETFWLSETLKYLYLLFEDESVIPLDEYVFNTEAHPLPVFTPNRPLANF</sequence>
<dbReference type="GO" id="GO:0005975">
    <property type="term" value="P:carbohydrate metabolic process"/>
    <property type="evidence" value="ECO:0007669"/>
    <property type="project" value="InterPro"/>
</dbReference>
<feature type="region of interest" description="Disordered" evidence="14">
    <location>
        <begin position="391"/>
        <end position="410"/>
    </location>
</feature>
<evidence type="ECO:0000256" key="5">
    <source>
        <dbReference type="ARBA" id="ARBA00022801"/>
    </source>
</evidence>
<protein>
    <recommendedName>
        <fullName evidence="13">alpha-1,2-Mannosidase</fullName>
        <ecNumber evidence="13">3.2.1.-</ecNumber>
    </recommendedName>
</protein>
<comment type="catalytic activity">
    <reaction evidence="8">
        <text>N(4)-(alpha-D-Man-(1-&gt;2)-alpha-D-Man-(1-&gt;2)-alpha-D-Man-(1-&gt;3)-[alpha-D-Man-(1-&gt;3)-[alpha-D-Man-(1-&gt;2)-alpha-D-Man-(1-&gt;6)]-alpha-D-Man-(1-&gt;6)]-beta-D-Man-(1-&gt;4)-beta-D-GlcNAc-(1-&gt;4)-beta-D-GlcNAc)-L-asparaginyl-[protein] (N-glucan mannose isomer 8A1,2,3B1,3) + 3 H2O = N(4)-(alpha-D-Man-(1-&gt;3)-[alpha-D-Man-(1-&gt;3)-[alpha-D-Man-(1-&gt;6)]-alpha-D-Man-(1-&gt;6)]-beta-D-Man-(1-&gt;4)-beta-D-GlcNAc-(1-&gt;4)-beta-D-GlcNAc)-L-asparaginyl-[protein] (N-glucan mannose isomer 5A1,2) + 3 beta-D-mannose</text>
        <dbReference type="Rhea" id="RHEA:56028"/>
        <dbReference type="Rhea" id="RHEA-COMP:14358"/>
        <dbReference type="Rhea" id="RHEA-COMP:14367"/>
        <dbReference type="ChEBI" id="CHEBI:15377"/>
        <dbReference type="ChEBI" id="CHEBI:28563"/>
        <dbReference type="ChEBI" id="CHEBI:59087"/>
        <dbReference type="ChEBI" id="CHEBI:60628"/>
        <dbReference type="EC" id="3.2.1.113"/>
    </reaction>
</comment>
<evidence type="ECO:0000256" key="9">
    <source>
        <dbReference type="ARBA" id="ARBA00048605"/>
    </source>
</evidence>
<keyword evidence="15" id="KW-1133">Transmembrane helix</keyword>
<dbReference type="GO" id="GO:0005783">
    <property type="term" value="C:endoplasmic reticulum"/>
    <property type="evidence" value="ECO:0007669"/>
    <property type="project" value="TreeGrafter"/>
</dbReference>
<feature type="transmembrane region" description="Helical" evidence="15">
    <location>
        <begin position="42"/>
        <end position="58"/>
    </location>
</feature>
<evidence type="ECO:0000256" key="10">
    <source>
        <dbReference type="PIRSR" id="PIRSR601382-1"/>
    </source>
</evidence>
<dbReference type="InterPro" id="IPR036026">
    <property type="entry name" value="Seven-hairpin_glycosidases"/>
</dbReference>
<evidence type="ECO:0000256" key="13">
    <source>
        <dbReference type="RuleBase" id="RU361193"/>
    </source>
</evidence>
<evidence type="ECO:0000313" key="16">
    <source>
        <dbReference type="EMBL" id="KAF9449311.1"/>
    </source>
</evidence>
<keyword evidence="7 12" id="KW-1015">Disulfide bond</keyword>
<reference evidence="16" key="1">
    <citation type="submission" date="2020-11" db="EMBL/GenBank/DDBJ databases">
        <authorList>
            <consortium name="DOE Joint Genome Institute"/>
            <person name="Ahrendt S."/>
            <person name="Riley R."/>
            <person name="Andreopoulos W."/>
            <person name="Labutti K."/>
            <person name="Pangilinan J."/>
            <person name="Ruiz-Duenas F.J."/>
            <person name="Barrasa J.M."/>
            <person name="Sanchez-Garcia M."/>
            <person name="Camarero S."/>
            <person name="Miyauchi S."/>
            <person name="Serrano A."/>
            <person name="Linde D."/>
            <person name="Babiker R."/>
            <person name="Drula E."/>
            <person name="Ayuso-Fernandez I."/>
            <person name="Pacheco R."/>
            <person name="Padilla G."/>
            <person name="Ferreira P."/>
            <person name="Barriuso J."/>
            <person name="Kellner H."/>
            <person name="Castanera R."/>
            <person name="Alfaro M."/>
            <person name="Ramirez L."/>
            <person name="Pisabarro A.G."/>
            <person name="Kuo A."/>
            <person name="Tritt A."/>
            <person name="Lipzen A."/>
            <person name="He G."/>
            <person name="Yan M."/>
            <person name="Ng V."/>
            <person name="Cullen D."/>
            <person name="Martin F."/>
            <person name="Rosso M.-N."/>
            <person name="Henrissat B."/>
            <person name="Hibbett D."/>
            <person name="Martinez A.T."/>
            <person name="Grigoriev I.V."/>
        </authorList>
    </citation>
    <scope>NUCLEOTIDE SEQUENCE</scope>
    <source>
        <strain evidence="16">MF-IS2</strain>
    </source>
</reference>
<comment type="cofactor">
    <cofactor evidence="1 11">
        <name>Ca(2+)</name>
        <dbReference type="ChEBI" id="CHEBI:29108"/>
    </cofactor>
</comment>
<dbReference type="PRINTS" id="PR00747">
    <property type="entry name" value="GLYHDRLASE47"/>
</dbReference>
<evidence type="ECO:0000256" key="3">
    <source>
        <dbReference type="ARBA" id="ARBA00007658"/>
    </source>
</evidence>
<accession>A0A9P5XHH2</accession>
<dbReference type="EMBL" id="MU151134">
    <property type="protein sequence ID" value="KAF9449311.1"/>
    <property type="molecule type" value="Genomic_DNA"/>
</dbReference>
<name>A0A9P5XHH2_9AGAR</name>
<dbReference type="Gene3D" id="1.50.10.10">
    <property type="match status" value="1"/>
</dbReference>
<feature type="active site" evidence="10">
    <location>
        <position position="305"/>
    </location>
</feature>
<evidence type="ECO:0000256" key="14">
    <source>
        <dbReference type="SAM" id="MobiDB-lite"/>
    </source>
</evidence>
<dbReference type="InterPro" id="IPR012341">
    <property type="entry name" value="6hp_glycosidase-like_sf"/>
</dbReference>